<evidence type="ECO:0008006" key="3">
    <source>
        <dbReference type="Google" id="ProtNLM"/>
    </source>
</evidence>
<comment type="caution">
    <text evidence="1">The sequence shown here is derived from an EMBL/GenBank/DDBJ whole genome shotgun (WGS) entry which is preliminary data.</text>
</comment>
<reference evidence="1 2" key="1">
    <citation type="submission" date="2018-06" db="EMBL/GenBank/DDBJ databases">
        <title>Genomic insight into two independent archaeal endosymbiosis events.</title>
        <authorList>
            <person name="Lind A.E."/>
            <person name="Lewis W.H."/>
            <person name="Spang A."/>
            <person name="Guy L."/>
            <person name="Embley M.T."/>
            <person name="Ettema T.J.G."/>
        </authorList>
    </citation>
    <scope>NUCLEOTIDE SEQUENCE [LARGE SCALE GENOMIC DNA]</scope>
    <source>
        <strain evidence="1">NOE</strain>
    </source>
</reference>
<sequence length="140" mass="16324">MILTEIFGDTTRVKILEEFISNWGIFLKVSEVARMSNVSEKSVYTHIKQLDDIELLEKIEGKSTKYMLKEDDKRALNLSIIDNAEYIRKDRKYSFHNVIFSKVENKNHQNIIPVNKSVVKNKSQIHFDVNFSKEIQCGGK</sequence>
<accession>A0A366MEF2</accession>
<evidence type="ECO:0000313" key="2">
    <source>
        <dbReference type="Proteomes" id="UP000253099"/>
    </source>
</evidence>
<dbReference type="Proteomes" id="UP000253099">
    <property type="component" value="Unassembled WGS sequence"/>
</dbReference>
<name>A0A366MEF2_9EURY</name>
<organism evidence="1 2">
    <name type="scientific">Candidatus Methanobinarius endosymbioticus</name>
    <dbReference type="NCBI Taxonomy" id="2006182"/>
    <lineage>
        <taxon>Archaea</taxon>
        <taxon>Methanobacteriati</taxon>
        <taxon>Methanobacteriota</taxon>
        <taxon>Methanomada group</taxon>
        <taxon>Methanobacteria</taxon>
        <taxon>Methanobacteriales</taxon>
        <taxon>Methanobacteriaceae</taxon>
        <taxon>Candidatus Methanobinarius</taxon>
    </lineage>
</organism>
<evidence type="ECO:0000313" key="1">
    <source>
        <dbReference type="EMBL" id="RBQ24183.1"/>
    </source>
</evidence>
<gene>
    <name evidence="1" type="ORF">ALNOE001_04430</name>
</gene>
<keyword evidence="2" id="KW-1185">Reference proteome</keyword>
<protein>
    <recommendedName>
        <fullName evidence="3">HTH arsR-type domain-containing protein</fullName>
    </recommendedName>
</protein>
<dbReference type="AlphaFoldDB" id="A0A366MEF2"/>
<dbReference type="EMBL" id="NIZT01000009">
    <property type="protein sequence ID" value="RBQ24183.1"/>
    <property type="molecule type" value="Genomic_DNA"/>
</dbReference>
<proteinExistence type="predicted"/>
<dbReference type="InterPro" id="IPR036390">
    <property type="entry name" value="WH_DNA-bd_sf"/>
</dbReference>
<dbReference type="SUPFAM" id="SSF46785">
    <property type="entry name" value="Winged helix' DNA-binding domain"/>
    <property type="match status" value="1"/>
</dbReference>
<dbReference type="Gene3D" id="1.10.10.10">
    <property type="entry name" value="Winged helix-like DNA-binding domain superfamily/Winged helix DNA-binding domain"/>
    <property type="match status" value="1"/>
</dbReference>
<dbReference type="InterPro" id="IPR036388">
    <property type="entry name" value="WH-like_DNA-bd_sf"/>
</dbReference>